<dbReference type="PANTHER" id="PTHR21581">
    <property type="entry name" value="D-ALANYL-D-ALANINE CARBOXYPEPTIDASE"/>
    <property type="match status" value="1"/>
</dbReference>
<dbReference type="GO" id="GO:0009002">
    <property type="term" value="F:serine-type D-Ala-D-Ala carboxypeptidase activity"/>
    <property type="evidence" value="ECO:0007669"/>
    <property type="project" value="UniProtKB-EC"/>
</dbReference>
<evidence type="ECO:0000256" key="14">
    <source>
        <dbReference type="PIRSR" id="PIRSR618044-2"/>
    </source>
</evidence>
<feature type="active site" evidence="13">
    <location>
        <position position="149"/>
    </location>
</feature>
<sequence length="434" mass="49144">MTRQFCNGVGAVAKVRLFYRRKICYWLIVSVMILMTLNPSLQVIAKESVSDDLTVYTDAGESLELYARSAVLMDGDSGRILFEKNGSDPRPMASTTKIMTCILALEASDPSRKITVSSQAASQPKVHLGMTEGQSFYLKDLLYSLMLESHNDAAVAIAEGIDGSVEAFAQRMNQKAEEIGCKNTYFISPNGLDAQDSQSNHHTTARELALILRYCIMVSPQREAFLKITRTMQYTFQDCEKNFSYSCNNHNAFLNMMEGALTGKTGFTADAGYCYVGALQRDDRTFIVALLACGWPNNRNYKWMDTKKLMTYGLENYVYRDFQVKAAPHFVLVQNGIENKMNYPSSDPVRLEVRANTEPFRLLMNQKEDISIRYYLTDKVHAPVRENTRLGVMKCYLGDEVIREFPLVATKTIAKRTLKTCFDYAILKYINKTD</sequence>
<keyword evidence="10" id="KW-0573">Peptidoglycan synthesis</keyword>
<keyword evidence="6" id="KW-0645">Protease</keyword>
<proteinExistence type="inferred from homology"/>
<keyword evidence="5 19" id="KW-0121">Carboxypeptidase</keyword>
<keyword evidence="8" id="KW-0378">Hydrolase</keyword>
<dbReference type="EC" id="3.4.16.4" evidence="4"/>
<reference evidence="19 20" key="1">
    <citation type="submission" date="2018-08" db="EMBL/GenBank/DDBJ databases">
        <title>A genome reference for cultivated species of the human gut microbiota.</title>
        <authorList>
            <person name="Zou Y."/>
            <person name="Xue W."/>
            <person name="Luo G."/>
        </authorList>
    </citation>
    <scope>NUCLEOTIDE SEQUENCE [LARGE SCALE GENOMIC DNA]</scope>
    <source>
        <strain evidence="19 20">TF11-7</strain>
    </source>
</reference>
<evidence type="ECO:0000256" key="8">
    <source>
        <dbReference type="ARBA" id="ARBA00022801"/>
    </source>
</evidence>
<dbReference type="PRINTS" id="PR00725">
    <property type="entry name" value="DADACBPTASE1"/>
</dbReference>
<dbReference type="Proteomes" id="UP000260793">
    <property type="component" value="Unassembled WGS sequence"/>
</dbReference>
<dbReference type="RefSeq" id="WP_117688566.1">
    <property type="nucleotide sequence ID" value="NZ_DXNI01000017.1"/>
</dbReference>
<dbReference type="PANTHER" id="PTHR21581:SF33">
    <property type="entry name" value="D-ALANYL-D-ALANINE CARBOXYPEPTIDASE DACB"/>
    <property type="match status" value="1"/>
</dbReference>
<dbReference type="Gene3D" id="2.60.410.10">
    <property type="entry name" value="D-Ala-D-Ala carboxypeptidase, C-terminal domain"/>
    <property type="match status" value="1"/>
</dbReference>
<evidence type="ECO:0000256" key="12">
    <source>
        <dbReference type="ARBA" id="ARBA00034000"/>
    </source>
</evidence>
<evidence type="ECO:0000256" key="13">
    <source>
        <dbReference type="PIRSR" id="PIRSR618044-1"/>
    </source>
</evidence>
<dbReference type="SUPFAM" id="SSF69189">
    <property type="entry name" value="Penicillin-binding protein associated domain"/>
    <property type="match status" value="1"/>
</dbReference>
<dbReference type="InterPro" id="IPR018044">
    <property type="entry name" value="Peptidase_S11"/>
</dbReference>
<evidence type="ECO:0000256" key="7">
    <source>
        <dbReference type="ARBA" id="ARBA00022729"/>
    </source>
</evidence>
<feature type="binding site" evidence="14">
    <location>
        <position position="264"/>
    </location>
    <ligand>
        <name>substrate</name>
    </ligand>
</feature>
<feature type="transmembrane region" description="Helical" evidence="16">
    <location>
        <begin position="23"/>
        <end position="41"/>
    </location>
</feature>
<keyword evidence="16" id="KW-0812">Transmembrane</keyword>
<keyword evidence="7" id="KW-0732">Signal</keyword>
<evidence type="ECO:0000256" key="15">
    <source>
        <dbReference type="RuleBase" id="RU004016"/>
    </source>
</evidence>
<feature type="domain" description="Peptidase S11 D-alanyl-D-alanine carboxypeptidase A N-terminal" evidence="17">
    <location>
        <begin position="63"/>
        <end position="289"/>
    </location>
</feature>
<protein>
    <recommendedName>
        <fullName evidence="4">serine-type D-Ala-D-Ala carboxypeptidase</fullName>
        <ecNumber evidence="4">3.4.16.4</ecNumber>
    </recommendedName>
</protein>
<evidence type="ECO:0000256" key="3">
    <source>
        <dbReference type="ARBA" id="ARBA00007164"/>
    </source>
</evidence>
<dbReference type="InterPro" id="IPR012907">
    <property type="entry name" value="Peptidase_S11_C"/>
</dbReference>
<dbReference type="SUPFAM" id="SSF56601">
    <property type="entry name" value="beta-lactamase/transpeptidase-like"/>
    <property type="match status" value="1"/>
</dbReference>
<keyword evidence="11" id="KW-0961">Cell wall biogenesis/degradation</keyword>
<evidence type="ECO:0000313" key="20">
    <source>
        <dbReference type="Proteomes" id="UP000260793"/>
    </source>
</evidence>
<dbReference type="EMBL" id="QSQN01000037">
    <property type="protein sequence ID" value="RGK37522.1"/>
    <property type="molecule type" value="Genomic_DNA"/>
</dbReference>
<feature type="active site" description="Proton acceptor" evidence="13">
    <location>
        <position position="97"/>
    </location>
</feature>
<comment type="function">
    <text evidence="1">Removes C-terminal D-alanyl residues from sugar-peptide cell wall precursors.</text>
</comment>
<gene>
    <name evidence="19" type="ORF">DXD17_12105</name>
</gene>
<evidence type="ECO:0000259" key="18">
    <source>
        <dbReference type="Pfam" id="PF07943"/>
    </source>
</evidence>
<evidence type="ECO:0000256" key="9">
    <source>
        <dbReference type="ARBA" id="ARBA00022960"/>
    </source>
</evidence>
<dbReference type="Gene3D" id="3.40.710.10">
    <property type="entry name" value="DD-peptidase/beta-lactamase superfamily"/>
    <property type="match status" value="1"/>
</dbReference>
<feature type="active site" description="Acyl-ester intermediate" evidence="13">
    <location>
        <position position="94"/>
    </location>
</feature>
<keyword evidence="16" id="KW-0472">Membrane</keyword>
<dbReference type="InterPro" id="IPR015956">
    <property type="entry name" value="Peniciliin-bd_prot_C_sf"/>
</dbReference>
<dbReference type="GO" id="GO:0071555">
    <property type="term" value="P:cell wall organization"/>
    <property type="evidence" value="ECO:0007669"/>
    <property type="project" value="UniProtKB-KW"/>
</dbReference>
<evidence type="ECO:0000256" key="2">
    <source>
        <dbReference type="ARBA" id="ARBA00004752"/>
    </source>
</evidence>
<accession>A0A3E4LKF1</accession>
<dbReference type="InterPro" id="IPR037167">
    <property type="entry name" value="Peptidase_S11_C_sf"/>
</dbReference>
<dbReference type="Pfam" id="PF00768">
    <property type="entry name" value="Peptidase_S11"/>
    <property type="match status" value="1"/>
</dbReference>
<dbReference type="GO" id="GO:0009252">
    <property type="term" value="P:peptidoglycan biosynthetic process"/>
    <property type="evidence" value="ECO:0007669"/>
    <property type="project" value="UniProtKB-UniPathway"/>
</dbReference>
<evidence type="ECO:0000256" key="1">
    <source>
        <dbReference type="ARBA" id="ARBA00003217"/>
    </source>
</evidence>
<evidence type="ECO:0000259" key="17">
    <source>
        <dbReference type="Pfam" id="PF00768"/>
    </source>
</evidence>
<evidence type="ECO:0000256" key="11">
    <source>
        <dbReference type="ARBA" id="ARBA00023316"/>
    </source>
</evidence>
<comment type="caution">
    <text evidence="19">The sequence shown here is derived from an EMBL/GenBank/DDBJ whole genome shotgun (WGS) entry which is preliminary data.</text>
</comment>
<name>A0A3E4LKF1_9FIRM</name>
<dbReference type="InterPro" id="IPR001967">
    <property type="entry name" value="Peptidase_S11_N"/>
</dbReference>
<evidence type="ECO:0000313" key="19">
    <source>
        <dbReference type="EMBL" id="RGK37522.1"/>
    </source>
</evidence>
<dbReference type="GO" id="GO:0008360">
    <property type="term" value="P:regulation of cell shape"/>
    <property type="evidence" value="ECO:0007669"/>
    <property type="project" value="UniProtKB-KW"/>
</dbReference>
<feature type="domain" description="Peptidase S11 D-Ala-D-Ala carboxypeptidase A C-terminal" evidence="18">
    <location>
        <begin position="365"/>
        <end position="414"/>
    </location>
</feature>
<evidence type="ECO:0000256" key="5">
    <source>
        <dbReference type="ARBA" id="ARBA00022645"/>
    </source>
</evidence>
<organism evidence="19 20">
    <name type="scientific">[Ruminococcus] lactaris</name>
    <dbReference type="NCBI Taxonomy" id="46228"/>
    <lineage>
        <taxon>Bacteria</taxon>
        <taxon>Bacillati</taxon>
        <taxon>Bacillota</taxon>
        <taxon>Clostridia</taxon>
        <taxon>Lachnospirales</taxon>
        <taxon>Lachnospiraceae</taxon>
        <taxon>Mediterraneibacter</taxon>
    </lineage>
</organism>
<dbReference type="AlphaFoldDB" id="A0A3E4LKF1"/>
<dbReference type="UniPathway" id="UPA00219"/>
<dbReference type="GO" id="GO:0006508">
    <property type="term" value="P:proteolysis"/>
    <property type="evidence" value="ECO:0007669"/>
    <property type="project" value="UniProtKB-KW"/>
</dbReference>
<dbReference type="Pfam" id="PF07943">
    <property type="entry name" value="PBP5_C"/>
    <property type="match status" value="1"/>
</dbReference>
<evidence type="ECO:0000256" key="6">
    <source>
        <dbReference type="ARBA" id="ARBA00022670"/>
    </source>
</evidence>
<keyword evidence="9" id="KW-0133">Cell shape</keyword>
<comment type="pathway">
    <text evidence="2">Cell wall biogenesis; peptidoglycan biosynthesis.</text>
</comment>
<comment type="catalytic activity">
    <reaction evidence="12">
        <text>Preferential cleavage: (Ac)2-L-Lys-D-Ala-|-D-Ala. Also transpeptidation of peptidyl-alanyl moieties that are N-acyl substituents of D-alanine.</text>
        <dbReference type="EC" id="3.4.16.4"/>
    </reaction>
</comment>
<comment type="similarity">
    <text evidence="3 15">Belongs to the peptidase S11 family.</text>
</comment>
<dbReference type="InterPro" id="IPR012338">
    <property type="entry name" value="Beta-lactam/transpept-like"/>
</dbReference>
<keyword evidence="16" id="KW-1133">Transmembrane helix</keyword>
<evidence type="ECO:0000256" key="10">
    <source>
        <dbReference type="ARBA" id="ARBA00022984"/>
    </source>
</evidence>
<evidence type="ECO:0000256" key="4">
    <source>
        <dbReference type="ARBA" id="ARBA00012448"/>
    </source>
</evidence>
<evidence type="ECO:0000256" key="16">
    <source>
        <dbReference type="SAM" id="Phobius"/>
    </source>
</evidence>